<dbReference type="EMBL" id="VUJU01005592">
    <property type="protein sequence ID" value="KAF0750787.1"/>
    <property type="molecule type" value="Genomic_DNA"/>
</dbReference>
<dbReference type="PANTHER" id="PTHR47331">
    <property type="entry name" value="PHD-TYPE DOMAIN-CONTAINING PROTEIN"/>
    <property type="match status" value="1"/>
</dbReference>
<proteinExistence type="predicted"/>
<evidence type="ECO:0008006" key="3">
    <source>
        <dbReference type="Google" id="ProtNLM"/>
    </source>
</evidence>
<evidence type="ECO:0000313" key="1">
    <source>
        <dbReference type="EMBL" id="KAF0750787.1"/>
    </source>
</evidence>
<comment type="caution">
    <text evidence="1">The sequence shown here is derived from an EMBL/GenBank/DDBJ whole genome shotgun (WGS) entry which is preliminary data.</text>
</comment>
<gene>
    <name evidence="1" type="ORF">FWK35_00017469</name>
</gene>
<evidence type="ECO:0000313" key="2">
    <source>
        <dbReference type="Proteomes" id="UP000478052"/>
    </source>
</evidence>
<dbReference type="InterPro" id="IPR008042">
    <property type="entry name" value="Retrotrans_Pao"/>
</dbReference>
<protein>
    <recommendedName>
        <fullName evidence="3">Integrase catalytic domain-containing protein</fullName>
    </recommendedName>
</protein>
<dbReference type="Proteomes" id="UP000478052">
    <property type="component" value="Unassembled WGS sequence"/>
</dbReference>
<reference evidence="1 2" key="1">
    <citation type="submission" date="2019-08" db="EMBL/GenBank/DDBJ databases">
        <title>Whole genome of Aphis craccivora.</title>
        <authorList>
            <person name="Voronova N.V."/>
            <person name="Shulinski R.S."/>
            <person name="Bandarenka Y.V."/>
            <person name="Zhorov D.G."/>
            <person name="Warner D."/>
        </authorList>
    </citation>
    <scope>NUCLEOTIDE SEQUENCE [LARGE SCALE GENOMIC DNA]</scope>
    <source>
        <strain evidence="1">180601</strain>
        <tissue evidence="1">Whole Body</tissue>
    </source>
</reference>
<name>A0A6G0Y856_APHCR</name>
<keyword evidence="2" id="KW-1185">Reference proteome</keyword>
<dbReference type="OrthoDB" id="6628302at2759"/>
<sequence length="383" mass="43399">MSQIHALEVMQFRLGSSGRSKQPYIKTAVHTVVAQKEGKIKCQICTQPHSIYQCETFMKASVGERQLIAKKALICWNCLRAGLTRSVCSMDKVCKICGYKHHTLLHYVTAKQQVSEDIGSTSKTTYNTETVSATIITDTNEAIVAHGMPRSPAFSLLNGLLERGGIKLRKWARDCPAILENVPLEHCFTQLPLHDQSNTAIKLMGVFWNATKESFFIQARNMEISRYVTKRQILSDIAHIYDPCGWLSPLMNVVMLLLQQLWKEQVSWDDKVLEELAAAWHSHRSSYEHLASYNILRYINTSRDPVIAYEIHGFCDSYEEAYGAIIYVVAKSDILTSTLMVSTIRVAILKKISIPRLELCSAVLLAQLIPKFNKWYQQPPGDM</sequence>
<dbReference type="AlphaFoldDB" id="A0A6G0Y856"/>
<dbReference type="Pfam" id="PF05380">
    <property type="entry name" value="Peptidase_A17"/>
    <property type="match status" value="1"/>
</dbReference>
<accession>A0A6G0Y856</accession>
<organism evidence="1 2">
    <name type="scientific">Aphis craccivora</name>
    <name type="common">Cowpea aphid</name>
    <dbReference type="NCBI Taxonomy" id="307492"/>
    <lineage>
        <taxon>Eukaryota</taxon>
        <taxon>Metazoa</taxon>
        <taxon>Ecdysozoa</taxon>
        <taxon>Arthropoda</taxon>
        <taxon>Hexapoda</taxon>
        <taxon>Insecta</taxon>
        <taxon>Pterygota</taxon>
        <taxon>Neoptera</taxon>
        <taxon>Paraneoptera</taxon>
        <taxon>Hemiptera</taxon>
        <taxon>Sternorrhyncha</taxon>
        <taxon>Aphidomorpha</taxon>
        <taxon>Aphidoidea</taxon>
        <taxon>Aphididae</taxon>
        <taxon>Aphidini</taxon>
        <taxon>Aphis</taxon>
        <taxon>Aphis</taxon>
    </lineage>
</organism>